<feature type="chain" id="PRO_5041328927" evidence="5">
    <location>
        <begin position="33"/>
        <end position="177"/>
    </location>
</feature>
<keyword evidence="4" id="KW-0676">Redox-active center</keyword>
<dbReference type="InterPro" id="IPR036249">
    <property type="entry name" value="Thioredoxin-like_sf"/>
</dbReference>
<evidence type="ECO:0000256" key="2">
    <source>
        <dbReference type="ARBA" id="ARBA00022748"/>
    </source>
</evidence>
<feature type="domain" description="Thioredoxin" evidence="6">
    <location>
        <begin position="35"/>
        <end position="177"/>
    </location>
</feature>
<dbReference type="PANTHER" id="PTHR42852">
    <property type="entry name" value="THIOL:DISULFIDE INTERCHANGE PROTEIN DSBE"/>
    <property type="match status" value="1"/>
</dbReference>
<accession>A0AA49Q664</accession>
<dbReference type="GO" id="GO:0030313">
    <property type="term" value="C:cell envelope"/>
    <property type="evidence" value="ECO:0007669"/>
    <property type="project" value="UniProtKB-SubCell"/>
</dbReference>
<accession>A0AA49Q8Y8</accession>
<evidence type="ECO:0000256" key="4">
    <source>
        <dbReference type="ARBA" id="ARBA00023284"/>
    </source>
</evidence>
<keyword evidence="2" id="KW-0201">Cytochrome c-type biogenesis</keyword>
<dbReference type="KEGG" id="pspc:Strain318_002682"/>
<evidence type="ECO:0000256" key="1">
    <source>
        <dbReference type="ARBA" id="ARBA00004196"/>
    </source>
</evidence>
<dbReference type="Pfam" id="PF00578">
    <property type="entry name" value="AhpC-TSA"/>
    <property type="match status" value="1"/>
</dbReference>
<evidence type="ECO:0000313" key="9">
    <source>
        <dbReference type="Proteomes" id="UP001229955"/>
    </source>
</evidence>
<evidence type="ECO:0000313" key="8">
    <source>
        <dbReference type="EMBL" id="WKW16271.1"/>
    </source>
</evidence>
<name>A0AA49Q664_9BACT</name>
<proteinExistence type="predicted"/>
<organism evidence="7">
    <name type="scientific">Pseudogemmatithrix spongiicola</name>
    <dbReference type="NCBI Taxonomy" id="3062599"/>
    <lineage>
        <taxon>Bacteria</taxon>
        <taxon>Pseudomonadati</taxon>
        <taxon>Gemmatimonadota</taxon>
        <taxon>Gemmatimonadia</taxon>
        <taxon>Gemmatimonadales</taxon>
        <taxon>Gemmatimonadaceae</taxon>
        <taxon>Pseudogemmatithrix</taxon>
    </lineage>
</organism>
<dbReference type="EMBL" id="CP130613">
    <property type="protein sequence ID" value="WKW16271.1"/>
    <property type="molecule type" value="Genomic_DNA"/>
</dbReference>
<gene>
    <name evidence="7" type="ORF">Strain138_002682</name>
    <name evidence="8" type="ORF">Strain318_002682</name>
</gene>
<dbReference type="SUPFAM" id="SSF52833">
    <property type="entry name" value="Thioredoxin-like"/>
    <property type="match status" value="1"/>
</dbReference>
<dbReference type="Proteomes" id="UP001229955">
    <property type="component" value="Chromosome"/>
</dbReference>
<keyword evidence="5" id="KW-0732">Signal</keyword>
<evidence type="ECO:0000256" key="5">
    <source>
        <dbReference type="SAM" id="SignalP"/>
    </source>
</evidence>
<dbReference type="AlphaFoldDB" id="A0AA49Q664"/>
<dbReference type="RefSeq" id="WP_367887963.1">
    <property type="nucleotide sequence ID" value="NZ_CP130613.1"/>
</dbReference>
<dbReference type="PROSITE" id="PS51352">
    <property type="entry name" value="THIOREDOXIN_2"/>
    <property type="match status" value="1"/>
</dbReference>
<dbReference type="EMBL" id="CP130612">
    <property type="protein sequence ID" value="WKW13364.1"/>
    <property type="molecule type" value="Genomic_DNA"/>
</dbReference>
<evidence type="ECO:0000313" key="7">
    <source>
        <dbReference type="EMBL" id="WKW13364.1"/>
    </source>
</evidence>
<keyword evidence="3" id="KW-1015">Disulfide bond</keyword>
<sequence length="177" mass="18957">MRVRRERAARLTMTVALGLVLSACGGAERAPAATLAIGAPAPAYAAQRMDGTPVALADHKGEAVMLNVWATWCKPCREEIPALDSLHREFGPRGFRVVGVSIDVAGDTAEIAGFARQLGASYDLWLDPDDKVSTTFRAIGVPSTALIDRDGVLRWRHMGPVRANDPALRALLDSVLN</sequence>
<evidence type="ECO:0000256" key="3">
    <source>
        <dbReference type="ARBA" id="ARBA00023157"/>
    </source>
</evidence>
<dbReference type="GO" id="GO:0017004">
    <property type="term" value="P:cytochrome complex assembly"/>
    <property type="evidence" value="ECO:0007669"/>
    <property type="project" value="UniProtKB-KW"/>
</dbReference>
<feature type="signal peptide" evidence="5">
    <location>
        <begin position="1"/>
        <end position="32"/>
    </location>
</feature>
<dbReference type="PANTHER" id="PTHR42852:SF6">
    <property type="entry name" value="THIOL:DISULFIDE INTERCHANGE PROTEIN DSBE"/>
    <property type="match status" value="1"/>
</dbReference>
<dbReference type="CDD" id="cd02966">
    <property type="entry name" value="TlpA_like_family"/>
    <property type="match status" value="1"/>
</dbReference>
<dbReference type="Gene3D" id="3.40.30.10">
    <property type="entry name" value="Glutaredoxin"/>
    <property type="match status" value="1"/>
</dbReference>
<evidence type="ECO:0000259" key="6">
    <source>
        <dbReference type="PROSITE" id="PS51352"/>
    </source>
</evidence>
<dbReference type="GO" id="GO:0016491">
    <property type="term" value="F:oxidoreductase activity"/>
    <property type="evidence" value="ECO:0007669"/>
    <property type="project" value="InterPro"/>
</dbReference>
<dbReference type="GO" id="GO:0016209">
    <property type="term" value="F:antioxidant activity"/>
    <property type="evidence" value="ECO:0007669"/>
    <property type="project" value="InterPro"/>
</dbReference>
<reference evidence="7" key="1">
    <citation type="submission" date="2023-07" db="EMBL/GenBank/DDBJ databases">
        <authorList>
            <person name="Haufschild T."/>
            <person name="Kallscheuer N."/>
            <person name="Hammer J."/>
            <person name="Kohn T."/>
            <person name="Kabuu M."/>
            <person name="Jogler M."/>
            <person name="Wohfarth N."/>
            <person name="Heuer A."/>
            <person name="Rohde M."/>
            <person name="van Teeseling M.C.F."/>
            <person name="Jogler C."/>
        </authorList>
    </citation>
    <scope>NUCLEOTIDE SEQUENCE</scope>
    <source>
        <strain evidence="7">Strain 138</strain>
        <strain evidence="8">Strain 318</strain>
    </source>
</reference>
<dbReference type="InterPro" id="IPR013766">
    <property type="entry name" value="Thioredoxin_domain"/>
</dbReference>
<protein>
    <submittedName>
        <fullName evidence="7">TlpA disulfide reductase family protein</fullName>
    </submittedName>
</protein>
<dbReference type="PROSITE" id="PS51257">
    <property type="entry name" value="PROKAR_LIPOPROTEIN"/>
    <property type="match status" value="1"/>
</dbReference>
<dbReference type="InterPro" id="IPR050553">
    <property type="entry name" value="Thioredoxin_ResA/DsbE_sf"/>
</dbReference>
<keyword evidence="9" id="KW-1185">Reference proteome</keyword>
<comment type="subcellular location">
    <subcellularLocation>
        <location evidence="1">Cell envelope</location>
    </subcellularLocation>
</comment>
<dbReference type="InterPro" id="IPR000866">
    <property type="entry name" value="AhpC/TSA"/>
</dbReference>